<organism evidence="3 4">
    <name type="scientific">Pedobacter flavus</name>
    <dbReference type="NCBI Taxonomy" id="3113906"/>
    <lineage>
        <taxon>Bacteria</taxon>
        <taxon>Pseudomonadati</taxon>
        <taxon>Bacteroidota</taxon>
        <taxon>Sphingobacteriia</taxon>
        <taxon>Sphingobacteriales</taxon>
        <taxon>Sphingobacteriaceae</taxon>
        <taxon>Pedobacter</taxon>
    </lineage>
</organism>
<dbReference type="EC" id="2.3.1.-" evidence="3"/>
<accession>A0ABU7H2T6</accession>
<evidence type="ECO:0000259" key="2">
    <source>
        <dbReference type="PROSITE" id="PS51729"/>
    </source>
</evidence>
<evidence type="ECO:0000259" key="1">
    <source>
        <dbReference type="PROSITE" id="PS51186"/>
    </source>
</evidence>
<keyword evidence="3" id="KW-0808">Transferase</keyword>
<dbReference type="Proteomes" id="UP001337681">
    <property type="component" value="Unassembled WGS sequence"/>
</dbReference>
<gene>
    <name evidence="3" type="ORF">VRU49_09350</name>
</gene>
<protein>
    <submittedName>
        <fullName evidence="3">GNAT family N-acetyltransferase</fullName>
        <ecNumber evidence="3">2.3.1.-</ecNumber>
    </submittedName>
</protein>
<dbReference type="InterPro" id="IPR000182">
    <property type="entry name" value="GNAT_dom"/>
</dbReference>
<dbReference type="PANTHER" id="PTHR31435">
    <property type="entry name" value="PROTEIN NATD1"/>
    <property type="match status" value="1"/>
</dbReference>
<dbReference type="InterPro" id="IPR016181">
    <property type="entry name" value="Acyl_CoA_acyltransferase"/>
</dbReference>
<dbReference type="EMBL" id="JAZDQU010000002">
    <property type="protein sequence ID" value="MEE1885620.1"/>
    <property type="molecule type" value="Genomic_DNA"/>
</dbReference>
<feature type="domain" description="N-acetyltransferase" evidence="1">
    <location>
        <begin position="1"/>
        <end position="96"/>
    </location>
</feature>
<evidence type="ECO:0000313" key="3">
    <source>
        <dbReference type="EMBL" id="MEE1885620.1"/>
    </source>
</evidence>
<dbReference type="PANTHER" id="PTHR31435:SF10">
    <property type="entry name" value="BSR4717 PROTEIN"/>
    <property type="match status" value="1"/>
</dbReference>
<dbReference type="SUPFAM" id="SSF55729">
    <property type="entry name" value="Acyl-CoA N-acyltransferases (Nat)"/>
    <property type="match status" value="1"/>
</dbReference>
<dbReference type="CDD" id="cd04301">
    <property type="entry name" value="NAT_SF"/>
    <property type="match status" value="1"/>
</dbReference>
<sequence length="96" mass="10902">MLETKIQLNEEGDGKILIEERGTEIAFMEISIAKNFITVYHTEVNPSAAGRGLGKKLLQFVVNYAKNNDLKIIPLCPFVLAQFKRNEAEYTDIWAK</sequence>
<dbReference type="InterPro" id="IPR045057">
    <property type="entry name" value="Gcn5-rel_NAT"/>
</dbReference>
<dbReference type="PROSITE" id="PS51186">
    <property type="entry name" value="GNAT"/>
    <property type="match status" value="1"/>
</dbReference>
<proteinExistence type="predicted"/>
<dbReference type="RefSeq" id="WP_330146515.1">
    <property type="nucleotide sequence ID" value="NZ_JAZDQU010000002.1"/>
</dbReference>
<keyword evidence="4" id="KW-1185">Reference proteome</keyword>
<keyword evidence="3" id="KW-0012">Acyltransferase</keyword>
<dbReference type="InterPro" id="IPR031165">
    <property type="entry name" value="GNAT_YJDJ"/>
</dbReference>
<evidence type="ECO:0000313" key="4">
    <source>
        <dbReference type="Proteomes" id="UP001337681"/>
    </source>
</evidence>
<dbReference type="Gene3D" id="3.40.630.30">
    <property type="match status" value="1"/>
</dbReference>
<dbReference type="Pfam" id="PF14542">
    <property type="entry name" value="Acetyltransf_CG"/>
    <property type="match status" value="1"/>
</dbReference>
<name>A0ABU7H2T6_9SPHI</name>
<comment type="caution">
    <text evidence="3">The sequence shown here is derived from an EMBL/GenBank/DDBJ whole genome shotgun (WGS) entry which is preliminary data.</text>
</comment>
<feature type="domain" description="N-acetyltransferase" evidence="2">
    <location>
        <begin position="8"/>
        <end position="95"/>
    </location>
</feature>
<dbReference type="GO" id="GO:0016746">
    <property type="term" value="F:acyltransferase activity"/>
    <property type="evidence" value="ECO:0007669"/>
    <property type="project" value="UniProtKB-KW"/>
</dbReference>
<reference evidence="3 4" key="1">
    <citation type="submission" date="2024-01" db="EMBL/GenBank/DDBJ databases">
        <title>Pedobacter sp. nov., isolated from oil-contaminated soil.</title>
        <authorList>
            <person name="Le N.T.T."/>
        </authorList>
    </citation>
    <scope>NUCLEOTIDE SEQUENCE [LARGE SCALE GENOMIC DNA]</scope>
    <source>
        <strain evidence="3 4">VNH31</strain>
    </source>
</reference>
<dbReference type="PROSITE" id="PS51729">
    <property type="entry name" value="GNAT_YJDJ"/>
    <property type="match status" value="1"/>
</dbReference>